<keyword evidence="2" id="KW-0418">Kinase</keyword>
<dbReference type="EMBL" id="JBEAFC010000007">
    <property type="protein sequence ID" value="KAL1549834.1"/>
    <property type="molecule type" value="Genomic_DNA"/>
</dbReference>
<dbReference type="Proteomes" id="UP001567538">
    <property type="component" value="Unassembled WGS sequence"/>
</dbReference>
<keyword evidence="6" id="KW-0325">Glycoprotein</keyword>
<keyword evidence="7" id="KW-0812">Transmembrane</keyword>
<feature type="transmembrane region" description="Helical" evidence="7">
    <location>
        <begin position="415"/>
        <end position="433"/>
    </location>
</feature>
<feature type="chain" id="PRO_5044811606" evidence="8">
    <location>
        <begin position="24"/>
        <end position="467"/>
    </location>
</feature>
<sequence length="467" mass="51553">MATTKILSLYHISLLSLIAAAAAATFSPTDHFLVNCGSSAAQTLDADHRVFAGDDPRFLASTQTLLLESLDPPSPLYRTARAVTRPAHYVFPIRDRGVHHLVRLHFHPLRDNRCDLSEAEFHVVANGFLLLRNFRPSNAASSVVIKEFAIPIDSGELKITFLPSEKSGIAFVNAIEVITAPIDLIADVAQLVDAEKNERIYGLLRNGFETVHRVNVGGFKVTPFNDSLWRTWITDDEFFNSMEGSETVHFGGIIKYRMGGLSREVGPDNVYNTARVIRSKDSSIPKVNLTWSFQIEKGYSHMVRMHFCDIASVSTHMLYFNVYVNGNLAYENLDLSQITDAILASPFYADFVVDGGSSGSLAVSVGPSNMSWPRAVDGILNGIEIWKLNNTMGSFSGEVCADSVWRSWRAGHTSVVLPLIAAILFLLFASVFLQRRRNHSASTGWARLPVDVSESNLKGCNQLSSIK</sequence>
<dbReference type="FunFam" id="2.60.120.430:FF:000001">
    <property type="entry name" value="Receptor-like protein kinase FERONIA"/>
    <property type="match status" value="1"/>
</dbReference>
<evidence type="ECO:0000256" key="3">
    <source>
        <dbReference type="ARBA" id="ARBA00022679"/>
    </source>
</evidence>
<dbReference type="InterPro" id="IPR045272">
    <property type="entry name" value="ANXUR1/2-like"/>
</dbReference>
<dbReference type="Gene3D" id="2.60.120.430">
    <property type="entry name" value="Galactose-binding lectin"/>
    <property type="match status" value="2"/>
</dbReference>
<feature type="signal peptide" evidence="8">
    <location>
        <begin position="1"/>
        <end position="23"/>
    </location>
</feature>
<evidence type="ECO:0000256" key="7">
    <source>
        <dbReference type="SAM" id="Phobius"/>
    </source>
</evidence>
<keyword evidence="2" id="KW-0723">Serine/threonine-protein kinase</keyword>
<evidence type="ECO:0000256" key="8">
    <source>
        <dbReference type="SAM" id="SignalP"/>
    </source>
</evidence>
<dbReference type="GO" id="GO:0004674">
    <property type="term" value="F:protein serine/threonine kinase activity"/>
    <property type="evidence" value="ECO:0007669"/>
    <property type="project" value="UniProtKB-KW"/>
</dbReference>
<name>A0ABD1H3R9_SALDI</name>
<keyword evidence="7" id="KW-0472">Membrane</keyword>
<keyword evidence="5" id="KW-0067">ATP-binding</keyword>
<keyword evidence="11" id="KW-1185">Reference proteome</keyword>
<keyword evidence="4" id="KW-0547">Nucleotide-binding</keyword>
<reference evidence="10 11" key="1">
    <citation type="submission" date="2024-06" db="EMBL/GenBank/DDBJ databases">
        <title>A chromosome level genome sequence of Diviner's sage (Salvia divinorum).</title>
        <authorList>
            <person name="Ford S.A."/>
            <person name="Ro D.-K."/>
            <person name="Ness R.W."/>
            <person name="Phillips M.A."/>
        </authorList>
    </citation>
    <scope>NUCLEOTIDE SEQUENCE [LARGE SCALE GENOMIC DNA]</scope>
    <source>
        <strain evidence="10">SAF-2024a</strain>
        <tissue evidence="10">Leaf</tissue>
    </source>
</reference>
<evidence type="ECO:0000313" key="10">
    <source>
        <dbReference type="EMBL" id="KAL1549834.1"/>
    </source>
</evidence>
<evidence type="ECO:0000256" key="5">
    <source>
        <dbReference type="ARBA" id="ARBA00022840"/>
    </source>
</evidence>
<feature type="domain" description="Malectin-like" evidence="9">
    <location>
        <begin position="34"/>
        <end position="387"/>
    </location>
</feature>
<keyword evidence="8" id="KW-0732">Signal</keyword>
<evidence type="ECO:0000259" key="9">
    <source>
        <dbReference type="Pfam" id="PF12819"/>
    </source>
</evidence>
<evidence type="ECO:0000313" key="11">
    <source>
        <dbReference type="Proteomes" id="UP001567538"/>
    </source>
</evidence>
<evidence type="ECO:0000256" key="2">
    <source>
        <dbReference type="ARBA" id="ARBA00022527"/>
    </source>
</evidence>
<dbReference type="InterPro" id="IPR024788">
    <property type="entry name" value="Malectin-like_Carb-bd_dom"/>
</dbReference>
<accession>A0ABD1H3R9</accession>
<evidence type="ECO:0000256" key="1">
    <source>
        <dbReference type="ARBA" id="ARBA00004479"/>
    </source>
</evidence>
<evidence type="ECO:0000256" key="4">
    <source>
        <dbReference type="ARBA" id="ARBA00022741"/>
    </source>
</evidence>
<dbReference type="PANTHER" id="PTHR34590:SF6">
    <property type="entry name" value="RECEPTOR-LIKE KINASE"/>
    <property type="match status" value="1"/>
</dbReference>
<dbReference type="GO" id="GO:0016020">
    <property type="term" value="C:membrane"/>
    <property type="evidence" value="ECO:0007669"/>
    <property type="project" value="UniProtKB-SubCell"/>
</dbReference>
<protein>
    <submittedName>
        <fullName evidence="10">Receptor-like protein kinase</fullName>
    </submittedName>
</protein>
<keyword evidence="7" id="KW-1133">Transmembrane helix</keyword>
<keyword evidence="3" id="KW-0808">Transferase</keyword>
<dbReference type="PANTHER" id="PTHR34590">
    <property type="entry name" value="OS03G0124300 PROTEIN-RELATED"/>
    <property type="match status" value="1"/>
</dbReference>
<comment type="subcellular location">
    <subcellularLocation>
        <location evidence="1">Membrane</location>
        <topology evidence="1">Single-pass type I membrane protein</topology>
    </subcellularLocation>
</comment>
<proteinExistence type="predicted"/>
<dbReference type="Pfam" id="PF12819">
    <property type="entry name" value="Malectin_like"/>
    <property type="match status" value="1"/>
</dbReference>
<organism evidence="10 11">
    <name type="scientific">Salvia divinorum</name>
    <name type="common">Maria pastora</name>
    <name type="synonym">Diviner's sage</name>
    <dbReference type="NCBI Taxonomy" id="28513"/>
    <lineage>
        <taxon>Eukaryota</taxon>
        <taxon>Viridiplantae</taxon>
        <taxon>Streptophyta</taxon>
        <taxon>Embryophyta</taxon>
        <taxon>Tracheophyta</taxon>
        <taxon>Spermatophyta</taxon>
        <taxon>Magnoliopsida</taxon>
        <taxon>eudicotyledons</taxon>
        <taxon>Gunneridae</taxon>
        <taxon>Pentapetalae</taxon>
        <taxon>asterids</taxon>
        <taxon>lamiids</taxon>
        <taxon>Lamiales</taxon>
        <taxon>Lamiaceae</taxon>
        <taxon>Nepetoideae</taxon>
        <taxon>Mentheae</taxon>
        <taxon>Salviinae</taxon>
        <taxon>Salvia</taxon>
        <taxon>Salvia subgen. Calosphace</taxon>
    </lineage>
</organism>
<evidence type="ECO:0000256" key="6">
    <source>
        <dbReference type="ARBA" id="ARBA00023180"/>
    </source>
</evidence>
<gene>
    <name evidence="10" type="ORF">AAHA92_17876</name>
</gene>
<comment type="caution">
    <text evidence="10">The sequence shown here is derived from an EMBL/GenBank/DDBJ whole genome shotgun (WGS) entry which is preliminary data.</text>
</comment>
<dbReference type="GO" id="GO:0005524">
    <property type="term" value="F:ATP binding"/>
    <property type="evidence" value="ECO:0007669"/>
    <property type="project" value="UniProtKB-KW"/>
</dbReference>
<dbReference type="AlphaFoldDB" id="A0ABD1H3R9"/>